<evidence type="ECO:0000259" key="1">
    <source>
        <dbReference type="SMART" id="SM00824"/>
    </source>
</evidence>
<dbReference type="OrthoDB" id="2472181at2"/>
<name>A0A4U3LNX2_9ACTN</name>
<dbReference type="AlphaFoldDB" id="A0A4U3LNX2"/>
<evidence type="ECO:0000313" key="3">
    <source>
        <dbReference type="Proteomes" id="UP000308705"/>
    </source>
</evidence>
<keyword evidence="3" id="KW-1185">Reference proteome</keyword>
<dbReference type="SMART" id="SM00824">
    <property type="entry name" value="PKS_TE"/>
    <property type="match status" value="1"/>
</dbReference>
<reference evidence="2 3" key="1">
    <citation type="submission" date="2019-04" db="EMBL/GenBank/DDBJ databases">
        <title>Herbidospora sp. NEAU-GS14.nov., a novel actinomycete isolated from soil.</title>
        <authorList>
            <person name="Han L."/>
        </authorList>
    </citation>
    <scope>NUCLEOTIDE SEQUENCE [LARGE SCALE GENOMIC DNA]</scope>
    <source>
        <strain evidence="2 3">NEAU-GS14</strain>
    </source>
</reference>
<dbReference type="Pfam" id="PF00975">
    <property type="entry name" value="Thioesterase"/>
    <property type="match status" value="1"/>
</dbReference>
<organism evidence="2 3">
    <name type="scientific">Herbidospora galbida</name>
    <dbReference type="NCBI Taxonomy" id="2575442"/>
    <lineage>
        <taxon>Bacteria</taxon>
        <taxon>Bacillati</taxon>
        <taxon>Actinomycetota</taxon>
        <taxon>Actinomycetes</taxon>
        <taxon>Streptosporangiales</taxon>
        <taxon>Streptosporangiaceae</taxon>
        <taxon>Herbidospora</taxon>
    </lineage>
</organism>
<gene>
    <name evidence="2" type="ORF">FDA94_37795</name>
</gene>
<dbReference type="InterPro" id="IPR029058">
    <property type="entry name" value="AB_hydrolase_fold"/>
</dbReference>
<dbReference type="InterPro" id="IPR020802">
    <property type="entry name" value="TesA-like"/>
</dbReference>
<sequence length="264" mass="28564">MDATLEEKRQALLRLELRRRREEALRLPRPERRPESPLVPLGGAGPDAATEPPLFLVHAAGGSVAPYVALAAILGADRPVYALEDPGLHGGVTGDRDLAELAALYLAEVRELRPYGPLHLGGWSVGGAVALEMARLDGGAALTFLLDTGVADEPSRPGDDELAAWFDADLAAMGAELDDEERARRFPVFAANVRGLLAFRPTRVEGRVVLFCAENCEPAKLDRWRPYADDVQVVAGDHYTMLQAAHAEALAAAMRERFSEVSVR</sequence>
<dbReference type="Proteomes" id="UP000308705">
    <property type="component" value="Unassembled WGS sequence"/>
</dbReference>
<feature type="domain" description="Thioesterase TesA-like" evidence="1">
    <location>
        <begin position="58"/>
        <end position="258"/>
    </location>
</feature>
<accession>A0A4U3LNX2</accession>
<dbReference type="RefSeq" id="WP_137251822.1">
    <property type="nucleotide sequence ID" value="NZ_SZQA01000074.1"/>
</dbReference>
<protein>
    <submittedName>
        <fullName evidence="2">Alpha/beta fold hydrolase</fullName>
    </submittedName>
</protein>
<dbReference type="EMBL" id="SZQA01000074">
    <property type="protein sequence ID" value="TKK77332.1"/>
    <property type="molecule type" value="Genomic_DNA"/>
</dbReference>
<dbReference type="GO" id="GO:0016787">
    <property type="term" value="F:hydrolase activity"/>
    <property type="evidence" value="ECO:0007669"/>
    <property type="project" value="UniProtKB-KW"/>
</dbReference>
<evidence type="ECO:0000313" key="2">
    <source>
        <dbReference type="EMBL" id="TKK77332.1"/>
    </source>
</evidence>
<comment type="caution">
    <text evidence="2">The sequence shown here is derived from an EMBL/GenBank/DDBJ whole genome shotgun (WGS) entry which is preliminary data.</text>
</comment>
<dbReference type="Gene3D" id="3.40.50.1820">
    <property type="entry name" value="alpha/beta hydrolase"/>
    <property type="match status" value="1"/>
</dbReference>
<dbReference type="SUPFAM" id="SSF53474">
    <property type="entry name" value="alpha/beta-Hydrolases"/>
    <property type="match status" value="1"/>
</dbReference>
<keyword evidence="2" id="KW-0378">Hydrolase</keyword>
<proteinExistence type="predicted"/>
<dbReference type="InterPro" id="IPR001031">
    <property type="entry name" value="Thioesterase"/>
</dbReference>